<comment type="caution">
    <text evidence="1">The sequence shown here is derived from an EMBL/GenBank/DDBJ whole genome shotgun (WGS) entry which is preliminary data.</text>
</comment>
<gene>
    <name evidence="1" type="ORF">MAE02_34560</name>
</gene>
<organism evidence="1 2">
    <name type="scientific">Microvirga aerophila</name>
    <dbReference type="NCBI Taxonomy" id="670291"/>
    <lineage>
        <taxon>Bacteria</taxon>
        <taxon>Pseudomonadati</taxon>
        <taxon>Pseudomonadota</taxon>
        <taxon>Alphaproteobacteria</taxon>
        <taxon>Hyphomicrobiales</taxon>
        <taxon>Methylobacteriaceae</taxon>
        <taxon>Microvirga</taxon>
    </lineage>
</organism>
<evidence type="ECO:0000313" key="1">
    <source>
        <dbReference type="EMBL" id="GEO15760.1"/>
    </source>
</evidence>
<dbReference type="EMBL" id="BJYU01000048">
    <property type="protein sequence ID" value="GEO15760.1"/>
    <property type="molecule type" value="Genomic_DNA"/>
</dbReference>
<dbReference type="AlphaFoldDB" id="A0A512BUY9"/>
<dbReference type="Proteomes" id="UP000321085">
    <property type="component" value="Unassembled WGS sequence"/>
</dbReference>
<protein>
    <submittedName>
        <fullName evidence="1">Uncharacterized protein</fullName>
    </submittedName>
</protein>
<keyword evidence="2" id="KW-1185">Reference proteome</keyword>
<proteinExistence type="predicted"/>
<accession>A0A512BUY9</accession>
<evidence type="ECO:0000313" key="2">
    <source>
        <dbReference type="Proteomes" id="UP000321085"/>
    </source>
</evidence>
<name>A0A512BUY9_9HYPH</name>
<reference evidence="1 2" key="1">
    <citation type="submission" date="2019-07" db="EMBL/GenBank/DDBJ databases">
        <title>Whole genome shotgun sequence of Microvirga aerophila NBRC 106136.</title>
        <authorList>
            <person name="Hosoyama A."/>
            <person name="Uohara A."/>
            <person name="Ohji S."/>
            <person name="Ichikawa N."/>
        </authorList>
    </citation>
    <scope>NUCLEOTIDE SEQUENCE [LARGE SCALE GENOMIC DNA]</scope>
    <source>
        <strain evidence="1 2">NBRC 106136</strain>
    </source>
</reference>
<sequence length="84" mass="9381">MTAFHPQRLLLSGTKRQVFTTSKRRPTVTLWHSVRVCQEGVVFESDAGTPLLEVRRRADKLSSMIWQLLALGGTSPAACLTKLE</sequence>